<organism evidence="2 3">
    <name type="scientific">Nesidiocoris tenuis</name>
    <dbReference type="NCBI Taxonomy" id="355587"/>
    <lineage>
        <taxon>Eukaryota</taxon>
        <taxon>Metazoa</taxon>
        <taxon>Ecdysozoa</taxon>
        <taxon>Arthropoda</taxon>
        <taxon>Hexapoda</taxon>
        <taxon>Insecta</taxon>
        <taxon>Pterygota</taxon>
        <taxon>Neoptera</taxon>
        <taxon>Paraneoptera</taxon>
        <taxon>Hemiptera</taxon>
        <taxon>Heteroptera</taxon>
        <taxon>Panheteroptera</taxon>
        <taxon>Cimicomorpha</taxon>
        <taxon>Miridae</taxon>
        <taxon>Dicyphina</taxon>
        <taxon>Nesidiocoris</taxon>
    </lineage>
</organism>
<gene>
    <name evidence="2" type="ORF">NTEN_LOCUS11952</name>
</gene>
<evidence type="ECO:0000313" key="2">
    <source>
        <dbReference type="EMBL" id="CAB0006475.1"/>
    </source>
</evidence>
<reference evidence="2 3" key="1">
    <citation type="submission" date="2020-02" db="EMBL/GenBank/DDBJ databases">
        <authorList>
            <person name="Ferguson B K."/>
        </authorList>
    </citation>
    <scope>NUCLEOTIDE SEQUENCE [LARGE SCALE GENOMIC DNA]</scope>
</reference>
<dbReference type="EMBL" id="CADCXU010017664">
    <property type="protein sequence ID" value="CAB0006475.1"/>
    <property type="molecule type" value="Genomic_DNA"/>
</dbReference>
<protein>
    <submittedName>
        <fullName evidence="2">Uncharacterized protein</fullName>
    </submittedName>
</protein>
<keyword evidence="3" id="KW-1185">Reference proteome</keyword>
<feature type="region of interest" description="Disordered" evidence="1">
    <location>
        <begin position="35"/>
        <end position="69"/>
    </location>
</feature>
<name>A0A6H5GU29_9HEMI</name>
<dbReference type="Proteomes" id="UP000479000">
    <property type="component" value="Unassembled WGS sequence"/>
</dbReference>
<sequence>MTERVEREPPAACYRTISFHSSRGVQERWRREEWGWKSSDQCEGGLSGEPGAGVGSLGSSAAAGSCDRRRRRRPYRSAARCESALPSDAAFRNSASDESGVRTRISPTAADFWNQFPRNLNQASFESCVTSPFFDLGRISLRRNCSVDTTMTDTFRRLGSRPPQRLGFPKFMDFQSHIKLSWVFSFVSCQHPTLRDVKIPSSNLSAHRNSADINIERALAVFRDNIEPKLSAPTSHREGHAPSTALLQPLGRSHLGLFPLHGLRRLSPEPRAVVKAAMPLSGGLSVLTSPLPLVSITHRGQTPGAGVEIELSAVGSEAESWKWSPARPKDSIRHHLTAIFRNFRSNVKRWSASCCNIKWRSHPGRDAPPPRRRSTVLSPIGEYAQFLFDLVKFKLVPFDS</sequence>
<dbReference type="AlphaFoldDB" id="A0A6H5GU29"/>
<evidence type="ECO:0000256" key="1">
    <source>
        <dbReference type="SAM" id="MobiDB-lite"/>
    </source>
</evidence>
<evidence type="ECO:0000313" key="3">
    <source>
        <dbReference type="Proteomes" id="UP000479000"/>
    </source>
</evidence>
<accession>A0A6H5GU29</accession>
<proteinExistence type="predicted"/>
<feature type="compositionally biased region" description="Gly residues" evidence="1">
    <location>
        <begin position="45"/>
        <end position="56"/>
    </location>
</feature>